<evidence type="ECO:0000313" key="3">
    <source>
        <dbReference type="Proteomes" id="UP000284407"/>
    </source>
</evidence>
<proteinExistence type="predicted"/>
<dbReference type="AlphaFoldDB" id="A0A420DU29"/>
<dbReference type="OrthoDB" id="7852511at2"/>
<gene>
    <name evidence="2" type="ORF">C8N30_2302</name>
</gene>
<reference evidence="2 3" key="1">
    <citation type="submission" date="2018-09" db="EMBL/GenBank/DDBJ databases">
        <title>Genomic Encyclopedia of Archaeal and Bacterial Type Strains, Phase II (KMG-II): from individual species to whole genera.</title>
        <authorList>
            <person name="Goeker M."/>
        </authorList>
    </citation>
    <scope>NUCLEOTIDE SEQUENCE [LARGE SCALE GENOMIC DNA]</scope>
    <source>
        <strain evidence="2 3">DSM 11458</strain>
    </source>
</reference>
<evidence type="ECO:0000256" key="1">
    <source>
        <dbReference type="SAM" id="Phobius"/>
    </source>
</evidence>
<keyword evidence="1" id="KW-1133">Transmembrane helix</keyword>
<organism evidence="2 3">
    <name type="scientific">Sulfitobacter guttiformis</name>
    <dbReference type="NCBI Taxonomy" id="74349"/>
    <lineage>
        <taxon>Bacteria</taxon>
        <taxon>Pseudomonadati</taxon>
        <taxon>Pseudomonadota</taxon>
        <taxon>Alphaproteobacteria</taxon>
        <taxon>Rhodobacterales</taxon>
        <taxon>Roseobacteraceae</taxon>
        <taxon>Sulfitobacter</taxon>
    </lineage>
</organism>
<name>A0A420DU29_9RHOB</name>
<sequence>MFILTHATLHNPAILKVRQLPRKFFGRVAVWPRGPVGLRVFLRLVIEFQAVRYILTLTPFIFIGLSWNALALPMAQAPILMIFMIWFVEMRLLRVPKSRRAHLIDGAQAERTLDLLRVQSRAALTRIAASREMKRGELHLVIEQSELWRIAPLTYVSVQSEDGPEVLPLSAPEQEIIRRTLFQPPLTEKLLQRVNQSQGTFIRDITFDARGVSAHARLAAALA</sequence>
<dbReference type="Proteomes" id="UP000284407">
    <property type="component" value="Unassembled WGS sequence"/>
</dbReference>
<keyword evidence="3" id="KW-1185">Reference proteome</keyword>
<dbReference type="EMBL" id="RAQK01000001">
    <property type="protein sequence ID" value="RKE97683.1"/>
    <property type="molecule type" value="Genomic_DNA"/>
</dbReference>
<dbReference type="RefSeq" id="WP_025061073.1">
    <property type="nucleotide sequence ID" value="NZ_RAQK01000001.1"/>
</dbReference>
<protein>
    <submittedName>
        <fullName evidence="2">Uncharacterized protein</fullName>
    </submittedName>
</protein>
<evidence type="ECO:0000313" key="2">
    <source>
        <dbReference type="EMBL" id="RKE97683.1"/>
    </source>
</evidence>
<comment type="caution">
    <text evidence="2">The sequence shown here is derived from an EMBL/GenBank/DDBJ whole genome shotgun (WGS) entry which is preliminary data.</text>
</comment>
<feature type="transmembrane region" description="Helical" evidence="1">
    <location>
        <begin position="50"/>
        <end position="69"/>
    </location>
</feature>
<keyword evidence="1" id="KW-0472">Membrane</keyword>
<dbReference type="STRING" id="1443111.Z949_371"/>
<accession>A0A420DU29</accession>
<keyword evidence="1" id="KW-0812">Transmembrane</keyword>